<evidence type="ECO:0000256" key="2">
    <source>
        <dbReference type="ARBA" id="ARBA00022801"/>
    </source>
</evidence>
<dbReference type="PROSITE" id="PS51192">
    <property type="entry name" value="HELICASE_ATP_BIND_1"/>
    <property type="match status" value="1"/>
</dbReference>
<dbReference type="Pfam" id="PF00271">
    <property type="entry name" value="Helicase_C"/>
    <property type="match status" value="1"/>
</dbReference>
<dbReference type="SUPFAM" id="SSF52540">
    <property type="entry name" value="P-loop containing nucleoside triphosphate hydrolases"/>
    <property type="match status" value="1"/>
</dbReference>
<keyword evidence="5 7" id="KW-0694">RNA-binding</keyword>
<dbReference type="Proteomes" id="UP001162131">
    <property type="component" value="Unassembled WGS sequence"/>
</dbReference>
<reference evidence="12" key="1">
    <citation type="submission" date="2021-09" db="EMBL/GenBank/DDBJ databases">
        <authorList>
            <consortium name="AG Swart"/>
            <person name="Singh M."/>
            <person name="Singh A."/>
            <person name="Seah K."/>
            <person name="Emmerich C."/>
        </authorList>
    </citation>
    <scope>NUCLEOTIDE SEQUENCE</scope>
    <source>
        <strain evidence="12">ATCC30299</strain>
    </source>
</reference>
<dbReference type="Gene3D" id="3.40.50.300">
    <property type="entry name" value="P-loop containing nucleotide triphosphate hydrolases"/>
    <property type="match status" value="2"/>
</dbReference>
<accession>A0AAU9K838</accession>
<feature type="domain" description="DEAD-box RNA helicase Q" evidence="11">
    <location>
        <begin position="292"/>
        <end position="320"/>
    </location>
</feature>
<keyword evidence="4 7" id="KW-0067">ATP-binding</keyword>
<dbReference type="GO" id="GO:0016787">
    <property type="term" value="F:hydrolase activity"/>
    <property type="evidence" value="ECO:0007669"/>
    <property type="project" value="UniProtKB-KW"/>
</dbReference>
<dbReference type="EMBL" id="CAJZBQ010000057">
    <property type="protein sequence ID" value="CAG9334157.1"/>
    <property type="molecule type" value="Genomic_DNA"/>
</dbReference>
<keyword evidence="1 7" id="KW-0547">Nucleotide-binding</keyword>
<evidence type="ECO:0000259" key="9">
    <source>
        <dbReference type="PROSITE" id="PS51192"/>
    </source>
</evidence>
<evidence type="ECO:0000256" key="6">
    <source>
        <dbReference type="PROSITE-ProRule" id="PRU00552"/>
    </source>
</evidence>
<evidence type="ECO:0000256" key="3">
    <source>
        <dbReference type="ARBA" id="ARBA00022806"/>
    </source>
</evidence>
<dbReference type="InterPro" id="IPR027417">
    <property type="entry name" value="P-loop_NTPase"/>
</dbReference>
<evidence type="ECO:0000256" key="8">
    <source>
        <dbReference type="SAM" id="MobiDB-lite"/>
    </source>
</evidence>
<feature type="compositionally biased region" description="Basic and acidic residues" evidence="8">
    <location>
        <begin position="50"/>
        <end position="60"/>
    </location>
</feature>
<name>A0AAU9K838_9CILI</name>
<evidence type="ECO:0000259" key="10">
    <source>
        <dbReference type="PROSITE" id="PS51194"/>
    </source>
</evidence>
<proteinExistence type="inferred from homology"/>
<comment type="catalytic activity">
    <reaction evidence="7">
        <text>ATP + H2O = ADP + phosphate + H(+)</text>
        <dbReference type="Rhea" id="RHEA:13065"/>
        <dbReference type="ChEBI" id="CHEBI:15377"/>
        <dbReference type="ChEBI" id="CHEBI:15378"/>
        <dbReference type="ChEBI" id="CHEBI:30616"/>
        <dbReference type="ChEBI" id="CHEBI:43474"/>
        <dbReference type="ChEBI" id="CHEBI:456216"/>
        <dbReference type="EC" id="3.6.4.13"/>
    </reaction>
</comment>
<evidence type="ECO:0000256" key="4">
    <source>
        <dbReference type="ARBA" id="ARBA00022840"/>
    </source>
</evidence>
<dbReference type="InterPro" id="IPR014014">
    <property type="entry name" value="RNA_helicase_DEAD_Q_motif"/>
</dbReference>
<evidence type="ECO:0000256" key="7">
    <source>
        <dbReference type="RuleBase" id="RU365068"/>
    </source>
</evidence>
<keyword evidence="2 7" id="KW-0378">Hydrolase</keyword>
<dbReference type="Pfam" id="PF00270">
    <property type="entry name" value="DEAD"/>
    <property type="match status" value="1"/>
</dbReference>
<dbReference type="InterPro" id="IPR001650">
    <property type="entry name" value="Helicase_C-like"/>
</dbReference>
<evidence type="ECO:0000259" key="11">
    <source>
        <dbReference type="PROSITE" id="PS51195"/>
    </source>
</evidence>
<sequence length="685" mass="78472">MCFQINLFKEFDENISSRELFQNTRIQKHSESSCKNKQAINKKGNSNNDHCSRSTLEDKTKENDKLIQEISDLKTKLDVTAKMAEEAKTEALEKYFNLKIEKDSLEEANKQSIQDLKSENEKLRKDYNTLNEAYLILLKKENKEVKSIPASKNIIECQSCHESFGEELMKTLDCGCPACINCSSLSQISEKICKTCQTAQLSLDSSIWVPSDPKPAVQSSKIFDFEDNEEEKNPNENEANFDQWVDYRRGALERAEIIHHNISENDSQSRILFQESEELQEPDELSTFRYNKEWNELPIPARVLRAIERVGYSFPSKIQNYGIDLILKEGHDSLIAQAPTGSGKTATFVIGSLCRIDTSNPNTQAVCICHTYEMTKQNYEEYQRFAKYCGVSVGLIIRNHEKDRGQVLVCTSGTFFKSLKSKYISIKDLKVVVMDEADFLWDKKDNLDVYQKIKIFLTKSLGKNMQALLFSATFPEDTKDNMKKLLGNVNEISVKKMNLISPTIDHYYIVSRESDKLRTLVKFLKKAQNGVTIVFVNSRDRAQTVFNSLSDMDWSVALLIGKSMTTSRRESTMSNFKAGRYSIIVTTNLLARGIDNIKVKCVVNLDLPRFLRTRKFDEECYIHRVGRCSRFGRHGIAINIISDNGDLSALKRLEEAYHIEIKEIKLAELGDILNEEREQDVTDLL</sequence>
<comment type="similarity">
    <text evidence="7">Belongs to the DEAD box helicase family.</text>
</comment>
<dbReference type="CDD" id="cd18787">
    <property type="entry name" value="SF2_C_DEAD"/>
    <property type="match status" value="1"/>
</dbReference>
<dbReference type="PROSITE" id="PS51194">
    <property type="entry name" value="HELICASE_CTER"/>
    <property type="match status" value="1"/>
</dbReference>
<keyword evidence="13" id="KW-1185">Reference proteome</keyword>
<dbReference type="GO" id="GO:0003723">
    <property type="term" value="F:RNA binding"/>
    <property type="evidence" value="ECO:0007669"/>
    <property type="project" value="UniProtKB-UniRule"/>
</dbReference>
<feature type="short sequence motif" description="Q motif" evidence="6">
    <location>
        <begin position="292"/>
        <end position="320"/>
    </location>
</feature>
<dbReference type="SMART" id="SM00487">
    <property type="entry name" value="DEXDc"/>
    <property type="match status" value="1"/>
</dbReference>
<evidence type="ECO:0000256" key="1">
    <source>
        <dbReference type="ARBA" id="ARBA00022741"/>
    </source>
</evidence>
<protein>
    <recommendedName>
        <fullName evidence="7">ATP-dependent RNA helicase</fullName>
        <ecNumber evidence="7">3.6.4.13</ecNumber>
    </recommendedName>
</protein>
<dbReference type="InterPro" id="IPR014001">
    <property type="entry name" value="Helicase_ATP-bd"/>
</dbReference>
<dbReference type="EC" id="3.6.4.13" evidence="7"/>
<evidence type="ECO:0000256" key="5">
    <source>
        <dbReference type="ARBA" id="ARBA00022884"/>
    </source>
</evidence>
<keyword evidence="3 7" id="KW-0347">Helicase</keyword>
<evidence type="ECO:0000313" key="13">
    <source>
        <dbReference type="Proteomes" id="UP001162131"/>
    </source>
</evidence>
<feature type="domain" description="Helicase C-terminal" evidence="10">
    <location>
        <begin position="516"/>
        <end position="672"/>
    </location>
</feature>
<gene>
    <name evidence="12" type="ORF">BSTOLATCC_MIC59948</name>
</gene>
<feature type="region of interest" description="Disordered" evidence="8">
    <location>
        <begin position="31"/>
        <end position="60"/>
    </location>
</feature>
<organism evidence="12 13">
    <name type="scientific">Blepharisma stoltei</name>
    <dbReference type="NCBI Taxonomy" id="1481888"/>
    <lineage>
        <taxon>Eukaryota</taxon>
        <taxon>Sar</taxon>
        <taxon>Alveolata</taxon>
        <taxon>Ciliophora</taxon>
        <taxon>Postciliodesmatophora</taxon>
        <taxon>Heterotrichea</taxon>
        <taxon>Heterotrichida</taxon>
        <taxon>Blepharismidae</taxon>
        <taxon>Blepharisma</taxon>
    </lineage>
</organism>
<dbReference type="InterPro" id="IPR011545">
    <property type="entry name" value="DEAD/DEAH_box_helicase_dom"/>
</dbReference>
<feature type="domain" description="Helicase ATP-binding" evidence="9">
    <location>
        <begin position="325"/>
        <end position="492"/>
    </location>
</feature>
<dbReference type="GO" id="GO:0005524">
    <property type="term" value="F:ATP binding"/>
    <property type="evidence" value="ECO:0007669"/>
    <property type="project" value="UniProtKB-UniRule"/>
</dbReference>
<dbReference type="PROSITE" id="PS51195">
    <property type="entry name" value="Q_MOTIF"/>
    <property type="match status" value="1"/>
</dbReference>
<comment type="caution">
    <text evidence="12">The sequence shown here is derived from an EMBL/GenBank/DDBJ whole genome shotgun (WGS) entry which is preliminary data.</text>
</comment>
<dbReference type="GO" id="GO:0003724">
    <property type="term" value="F:RNA helicase activity"/>
    <property type="evidence" value="ECO:0007669"/>
    <property type="project" value="UniProtKB-EC"/>
</dbReference>
<comment type="domain">
    <text evidence="7">The Q motif is unique to and characteristic of the DEAD box family of RNA helicases and controls ATP binding and hydrolysis.</text>
</comment>
<comment type="function">
    <text evidence="7">RNA helicase.</text>
</comment>
<dbReference type="PANTHER" id="PTHR24031">
    <property type="entry name" value="RNA HELICASE"/>
    <property type="match status" value="1"/>
</dbReference>
<evidence type="ECO:0000313" key="12">
    <source>
        <dbReference type="EMBL" id="CAG9334157.1"/>
    </source>
</evidence>
<dbReference type="AlphaFoldDB" id="A0AAU9K838"/>
<feature type="compositionally biased region" description="Polar residues" evidence="8">
    <location>
        <begin position="35"/>
        <end position="49"/>
    </location>
</feature>
<dbReference type="SMART" id="SM00490">
    <property type="entry name" value="HELICc"/>
    <property type="match status" value="1"/>
</dbReference>